<evidence type="ECO:0000256" key="3">
    <source>
        <dbReference type="ARBA" id="ARBA00022723"/>
    </source>
</evidence>
<dbReference type="EMBL" id="JACHGY010000001">
    <property type="protein sequence ID" value="MBB6431004.1"/>
    <property type="molecule type" value="Genomic_DNA"/>
</dbReference>
<dbReference type="SUPFAM" id="SSF53649">
    <property type="entry name" value="Alkaline phosphatase-like"/>
    <property type="match status" value="1"/>
</dbReference>
<keyword evidence="6" id="KW-0106">Calcium</keyword>
<comment type="cofactor">
    <cofactor evidence="1">
        <name>Ca(2+)</name>
        <dbReference type="ChEBI" id="CHEBI:29108"/>
    </cofactor>
</comment>
<evidence type="ECO:0000256" key="5">
    <source>
        <dbReference type="ARBA" id="ARBA00022801"/>
    </source>
</evidence>
<keyword evidence="10" id="KW-1185">Reference proteome</keyword>
<evidence type="ECO:0000259" key="8">
    <source>
        <dbReference type="Pfam" id="PF00884"/>
    </source>
</evidence>
<evidence type="ECO:0000313" key="10">
    <source>
        <dbReference type="Proteomes" id="UP000541810"/>
    </source>
</evidence>
<evidence type="ECO:0000256" key="6">
    <source>
        <dbReference type="ARBA" id="ARBA00022837"/>
    </source>
</evidence>
<dbReference type="Pfam" id="PF00884">
    <property type="entry name" value="Sulfatase"/>
    <property type="match status" value="1"/>
</dbReference>
<comment type="similarity">
    <text evidence="2">Belongs to the sulfatase family.</text>
</comment>
<keyword evidence="5 9" id="KW-0378">Hydrolase</keyword>
<sequence length="532" mass="59566">MPRYILALFAATLMLAPTLHAAEPGSQRPNVIFIITDDLNDMIEGYDGHPRVITPNLAKLAATGTSFTHAYCTTAICAPSRTSMMTGIHGHNSGSLWFDTWWKNETLANSHTIGSFFRENGYHTAGSGKVSHVPHHKRWDEWHKDPNYGPHAWNGKERVGNPHLPAPFNTLGKNNGGFGPTSLVPWDGEDGKGWVASPGSTPPLWRYVNEDDRDPTPDEANAQWAADFLDAYPSRDIDKPFFLAVGLIRPHSPTHAPDRFFDMYPLEDVELLPNKPNDMDDTGYPAVFPLDKRGYHIAYQHLINSYSTAAEGLQRFVQSYLACVTAMDENVGQVLDALERSPYRDNTIVIFTSDHGMHLGEKDHLFKLTLWEESVRIPLIVYAPGLTPAGSKASAPVSLIDLFPTLIDLCDLEGDTRMSDKGLPLDGHSFKPLLKDPENGTWDGPDAALSFLYSGGWAEDSHHNWSLRTEDFRYIRYRDGGEELYDHRVDPQEWTNLASDPEHADTIEAFRARLEEQVPEAWVPMLPKSARN</sequence>
<dbReference type="PANTHER" id="PTHR45953">
    <property type="entry name" value="IDURONATE 2-SULFATASE"/>
    <property type="match status" value="1"/>
</dbReference>
<keyword evidence="4 7" id="KW-0732">Signal</keyword>
<gene>
    <name evidence="9" type="ORF">HNQ40_002810</name>
</gene>
<feature type="domain" description="Sulfatase N-terminal" evidence="8">
    <location>
        <begin position="29"/>
        <end position="411"/>
    </location>
</feature>
<dbReference type="GO" id="GO:0004423">
    <property type="term" value="F:iduronate-2-sulfatase activity"/>
    <property type="evidence" value="ECO:0007669"/>
    <property type="project" value="UniProtKB-EC"/>
</dbReference>
<evidence type="ECO:0000256" key="7">
    <source>
        <dbReference type="SAM" id="SignalP"/>
    </source>
</evidence>
<accession>A0A7X0HAU6</accession>
<comment type="caution">
    <text evidence="9">The sequence shown here is derived from an EMBL/GenBank/DDBJ whole genome shotgun (WGS) entry which is preliminary data.</text>
</comment>
<dbReference type="CDD" id="cd16030">
    <property type="entry name" value="iduronate-2-sulfatase"/>
    <property type="match status" value="1"/>
</dbReference>
<feature type="chain" id="PRO_5031389323" evidence="7">
    <location>
        <begin position="22"/>
        <end position="532"/>
    </location>
</feature>
<dbReference type="GO" id="GO:0046872">
    <property type="term" value="F:metal ion binding"/>
    <property type="evidence" value="ECO:0007669"/>
    <property type="project" value="UniProtKB-KW"/>
</dbReference>
<proteinExistence type="inferred from homology"/>
<keyword evidence="3" id="KW-0479">Metal-binding</keyword>
<dbReference type="Proteomes" id="UP000541810">
    <property type="component" value="Unassembled WGS sequence"/>
</dbReference>
<protein>
    <submittedName>
        <fullName evidence="9">Iduronate 2-sulfatase</fullName>
        <ecNumber evidence="9">3.1.6.13</ecNumber>
    </submittedName>
</protein>
<dbReference type="PROSITE" id="PS00523">
    <property type="entry name" value="SULFATASE_1"/>
    <property type="match status" value="1"/>
</dbReference>
<reference evidence="9 10" key="1">
    <citation type="submission" date="2020-08" db="EMBL/GenBank/DDBJ databases">
        <title>Genomic Encyclopedia of Type Strains, Phase IV (KMG-IV): sequencing the most valuable type-strain genomes for metagenomic binning, comparative biology and taxonomic classification.</title>
        <authorList>
            <person name="Goeker M."/>
        </authorList>
    </citation>
    <scope>NUCLEOTIDE SEQUENCE [LARGE SCALE GENOMIC DNA]</scope>
    <source>
        <strain evidence="9 10">DSM 103725</strain>
    </source>
</reference>
<dbReference type="InterPro" id="IPR000917">
    <property type="entry name" value="Sulfatase_N"/>
</dbReference>
<name>A0A7X0HAU6_9BACT</name>
<dbReference type="PANTHER" id="PTHR45953:SF1">
    <property type="entry name" value="IDURONATE 2-SULFATASE"/>
    <property type="match status" value="1"/>
</dbReference>
<organism evidence="9 10">
    <name type="scientific">Algisphaera agarilytica</name>
    <dbReference type="NCBI Taxonomy" id="1385975"/>
    <lineage>
        <taxon>Bacteria</taxon>
        <taxon>Pseudomonadati</taxon>
        <taxon>Planctomycetota</taxon>
        <taxon>Phycisphaerae</taxon>
        <taxon>Phycisphaerales</taxon>
        <taxon>Phycisphaeraceae</taxon>
        <taxon>Algisphaera</taxon>
    </lineage>
</organism>
<dbReference type="AlphaFoldDB" id="A0A7X0HAU6"/>
<dbReference type="RefSeq" id="WP_184678501.1">
    <property type="nucleotide sequence ID" value="NZ_JACHGY010000001.1"/>
</dbReference>
<evidence type="ECO:0000256" key="2">
    <source>
        <dbReference type="ARBA" id="ARBA00008779"/>
    </source>
</evidence>
<dbReference type="GO" id="GO:0005737">
    <property type="term" value="C:cytoplasm"/>
    <property type="evidence" value="ECO:0007669"/>
    <property type="project" value="TreeGrafter"/>
</dbReference>
<feature type="signal peptide" evidence="7">
    <location>
        <begin position="1"/>
        <end position="21"/>
    </location>
</feature>
<dbReference type="InterPro" id="IPR017850">
    <property type="entry name" value="Alkaline_phosphatase_core_sf"/>
</dbReference>
<dbReference type="InterPro" id="IPR035874">
    <property type="entry name" value="IDS"/>
</dbReference>
<evidence type="ECO:0000256" key="4">
    <source>
        <dbReference type="ARBA" id="ARBA00022729"/>
    </source>
</evidence>
<dbReference type="Gene3D" id="3.40.720.10">
    <property type="entry name" value="Alkaline Phosphatase, subunit A"/>
    <property type="match status" value="1"/>
</dbReference>
<evidence type="ECO:0000256" key="1">
    <source>
        <dbReference type="ARBA" id="ARBA00001913"/>
    </source>
</evidence>
<dbReference type="EC" id="3.1.6.13" evidence="9"/>
<evidence type="ECO:0000313" key="9">
    <source>
        <dbReference type="EMBL" id="MBB6431004.1"/>
    </source>
</evidence>
<dbReference type="InterPro" id="IPR024607">
    <property type="entry name" value="Sulfatase_CS"/>
</dbReference>